<dbReference type="EMBL" id="VDEP01000405">
    <property type="protein sequence ID" value="KAA1088787.1"/>
    <property type="molecule type" value="Genomic_DNA"/>
</dbReference>
<evidence type="ECO:0000313" key="3">
    <source>
        <dbReference type="Proteomes" id="UP000325313"/>
    </source>
</evidence>
<sequence>MAFVWSMSPGGSNHPVHQSGSSTVRLEPLLRVLSILHLIYLTNTVARGGLLPPKDHHLKKRCLPLPNCVTEIMGYFFEKAQGVSDQLSVVSQETAQQRWNAELVKERASSPLVERSYWEHRTFQVCQNAALNELLKESARSRIDQATIIALLSKKLIHPIEKTHRPDRLPVSYPPGLREPPSEASSPRNEDNVWDKNLEENHEIIHPENSASDPLPLGFAAVHENIKSMKSECENLSAFNLETSQWSSIILRLMAVTLAHKVFESAQWKVGREIIFDELISLAYLERTSIYHEIVTGEQAAQDLLKEEDWWSKVKGGMSDNLSQIIGPETERSDSQDEWWMALKEKLSHKESIA</sequence>
<evidence type="ECO:0000313" key="2">
    <source>
        <dbReference type="EMBL" id="KAA1088787.1"/>
    </source>
</evidence>
<reference evidence="2 3" key="1">
    <citation type="submission" date="2019-05" db="EMBL/GenBank/DDBJ databases">
        <title>Emergence of the Ug99 lineage of the wheat stem rust pathogen through somatic hybridization.</title>
        <authorList>
            <person name="Li F."/>
            <person name="Upadhyaya N.M."/>
            <person name="Sperschneider J."/>
            <person name="Matny O."/>
            <person name="Nguyen-Phuc H."/>
            <person name="Mago R."/>
            <person name="Raley C."/>
            <person name="Miller M.E."/>
            <person name="Silverstein K.A.T."/>
            <person name="Henningsen E."/>
            <person name="Hirsch C.D."/>
            <person name="Visser B."/>
            <person name="Pretorius Z.A."/>
            <person name="Steffenson B.J."/>
            <person name="Schwessinger B."/>
            <person name="Dodds P.N."/>
            <person name="Figueroa M."/>
        </authorList>
    </citation>
    <scope>NUCLEOTIDE SEQUENCE [LARGE SCALE GENOMIC DNA]</scope>
    <source>
        <strain evidence="2 3">Ug99</strain>
    </source>
</reference>
<comment type="caution">
    <text evidence="2">The sequence shown here is derived from an EMBL/GenBank/DDBJ whole genome shotgun (WGS) entry which is preliminary data.</text>
</comment>
<feature type="compositionally biased region" description="Polar residues" evidence="1">
    <location>
        <begin position="9"/>
        <end position="20"/>
    </location>
</feature>
<dbReference type="AlphaFoldDB" id="A0A5B0NHT1"/>
<feature type="region of interest" description="Disordered" evidence="1">
    <location>
        <begin position="165"/>
        <end position="192"/>
    </location>
</feature>
<accession>A0A5B0NHT1</accession>
<proteinExistence type="predicted"/>
<protein>
    <submittedName>
        <fullName evidence="2">Uncharacterized protein</fullName>
    </submittedName>
</protein>
<feature type="region of interest" description="Disordered" evidence="1">
    <location>
        <begin position="1"/>
        <end position="20"/>
    </location>
</feature>
<dbReference type="Proteomes" id="UP000325313">
    <property type="component" value="Unassembled WGS sequence"/>
</dbReference>
<name>A0A5B0NHT1_PUCGR</name>
<organism evidence="2 3">
    <name type="scientific">Puccinia graminis f. sp. tritici</name>
    <dbReference type="NCBI Taxonomy" id="56615"/>
    <lineage>
        <taxon>Eukaryota</taxon>
        <taxon>Fungi</taxon>
        <taxon>Dikarya</taxon>
        <taxon>Basidiomycota</taxon>
        <taxon>Pucciniomycotina</taxon>
        <taxon>Pucciniomycetes</taxon>
        <taxon>Pucciniales</taxon>
        <taxon>Pucciniaceae</taxon>
        <taxon>Puccinia</taxon>
    </lineage>
</organism>
<gene>
    <name evidence="2" type="ORF">PGTUg99_029118</name>
</gene>
<evidence type="ECO:0000256" key="1">
    <source>
        <dbReference type="SAM" id="MobiDB-lite"/>
    </source>
</evidence>